<feature type="transmembrane region" description="Helical" evidence="2">
    <location>
        <begin position="42"/>
        <end position="63"/>
    </location>
</feature>
<evidence type="ECO:0000256" key="2">
    <source>
        <dbReference type="SAM" id="Phobius"/>
    </source>
</evidence>
<protein>
    <submittedName>
        <fullName evidence="3">Uncharacterized protein</fullName>
    </submittedName>
</protein>
<organism evidence="3">
    <name type="scientific">uncultured Nocardioidaceae bacterium</name>
    <dbReference type="NCBI Taxonomy" id="253824"/>
    <lineage>
        <taxon>Bacteria</taxon>
        <taxon>Bacillati</taxon>
        <taxon>Actinomycetota</taxon>
        <taxon>Actinomycetes</taxon>
        <taxon>Propionibacteriales</taxon>
        <taxon>Nocardioidaceae</taxon>
        <taxon>environmental samples</taxon>
    </lineage>
</organism>
<accession>A0A6J4LMJ8</accession>
<feature type="region of interest" description="Disordered" evidence="1">
    <location>
        <begin position="1"/>
        <end position="37"/>
    </location>
</feature>
<proteinExistence type="predicted"/>
<keyword evidence="2" id="KW-0472">Membrane</keyword>
<feature type="transmembrane region" description="Helical" evidence="2">
    <location>
        <begin position="75"/>
        <end position="93"/>
    </location>
</feature>
<name>A0A6J4LMJ8_9ACTN</name>
<sequence length="110" mass="11536">MSSYTTDGATASGAATDGATASGVATETPMPVRRISTETKSAYKTTELIVFALAVLGVLIASAVADETDYGTQEAWFHITLLAIGYMVSRGLAKSGSREPYDDDRDAGHR</sequence>
<reference evidence="3" key="1">
    <citation type="submission" date="2020-02" db="EMBL/GenBank/DDBJ databases">
        <authorList>
            <person name="Meier V. D."/>
        </authorList>
    </citation>
    <scope>NUCLEOTIDE SEQUENCE</scope>
    <source>
        <strain evidence="3">AVDCRST_MAG72</strain>
    </source>
</reference>
<keyword evidence="2" id="KW-1133">Transmembrane helix</keyword>
<gene>
    <name evidence="3" type="ORF">AVDCRST_MAG72-470</name>
</gene>
<feature type="compositionally biased region" description="Low complexity" evidence="1">
    <location>
        <begin position="1"/>
        <end position="26"/>
    </location>
</feature>
<evidence type="ECO:0000256" key="1">
    <source>
        <dbReference type="SAM" id="MobiDB-lite"/>
    </source>
</evidence>
<evidence type="ECO:0000313" key="3">
    <source>
        <dbReference type="EMBL" id="CAA9336018.1"/>
    </source>
</evidence>
<keyword evidence="2" id="KW-0812">Transmembrane</keyword>
<dbReference type="EMBL" id="CADCUJ010000021">
    <property type="protein sequence ID" value="CAA9336018.1"/>
    <property type="molecule type" value="Genomic_DNA"/>
</dbReference>
<dbReference type="AlphaFoldDB" id="A0A6J4LMJ8"/>